<sequence length="29" mass="3414">MKIVFVLFLITLYALLDLTAKDEKKDPQF</sequence>
<comment type="caution">
    <text evidence="1">The sequence shown here is derived from an EMBL/GenBank/DDBJ whole genome shotgun (WGS) entry which is preliminary data.</text>
</comment>
<gene>
    <name evidence="1" type="ORF">JOC73_001709</name>
</gene>
<keyword evidence="2" id="KW-1185">Reference proteome</keyword>
<organism evidence="1 2">
    <name type="scientific">Alkaliphilus hydrothermalis</name>
    <dbReference type="NCBI Taxonomy" id="1482730"/>
    <lineage>
        <taxon>Bacteria</taxon>
        <taxon>Bacillati</taxon>
        <taxon>Bacillota</taxon>
        <taxon>Clostridia</taxon>
        <taxon>Peptostreptococcales</taxon>
        <taxon>Natronincolaceae</taxon>
        <taxon>Alkaliphilus</taxon>
    </lineage>
</organism>
<dbReference type="Proteomes" id="UP001314796">
    <property type="component" value="Unassembled WGS sequence"/>
</dbReference>
<name>A0ABS2NQI0_9FIRM</name>
<reference evidence="1 2" key="1">
    <citation type="submission" date="2021-01" db="EMBL/GenBank/DDBJ databases">
        <title>Genomic Encyclopedia of Type Strains, Phase IV (KMG-IV): sequencing the most valuable type-strain genomes for metagenomic binning, comparative biology and taxonomic classification.</title>
        <authorList>
            <person name="Goeker M."/>
        </authorList>
    </citation>
    <scope>NUCLEOTIDE SEQUENCE [LARGE SCALE GENOMIC DNA]</scope>
    <source>
        <strain evidence="1 2">DSM 25890</strain>
    </source>
</reference>
<accession>A0ABS2NQI0</accession>
<dbReference type="EMBL" id="JAFBEE010000009">
    <property type="protein sequence ID" value="MBM7615147.1"/>
    <property type="molecule type" value="Genomic_DNA"/>
</dbReference>
<proteinExistence type="predicted"/>
<evidence type="ECO:0000313" key="1">
    <source>
        <dbReference type="EMBL" id="MBM7615147.1"/>
    </source>
</evidence>
<evidence type="ECO:0000313" key="2">
    <source>
        <dbReference type="Proteomes" id="UP001314796"/>
    </source>
</evidence>
<protein>
    <submittedName>
        <fullName evidence="1">Uncharacterized protein</fullName>
    </submittedName>
</protein>